<comment type="caution">
    <text evidence="10">The sequence shown here is derived from an EMBL/GenBank/DDBJ whole genome shotgun (WGS) entry which is preliminary data.</text>
</comment>
<evidence type="ECO:0000256" key="8">
    <source>
        <dbReference type="ARBA" id="ARBA00023284"/>
    </source>
</evidence>
<evidence type="ECO:0000313" key="11">
    <source>
        <dbReference type="Proteomes" id="UP000037510"/>
    </source>
</evidence>
<dbReference type="PANTHER" id="PTHR46107:SF3">
    <property type="entry name" value="THIOREDOXIN DOMAIN-CONTAINING PROTEIN"/>
    <property type="match status" value="1"/>
</dbReference>
<comment type="subcellular location">
    <subcellularLocation>
        <location evidence="1">Endoplasmic reticulum membrane</location>
        <topology evidence="1">Single-pass membrane protein</topology>
    </subcellularLocation>
</comment>
<sequence>MARVLKMPQFLPFFSFTSLVLCCYFITGVVESANRDLDEDNWRDILNGEWMELSSRAERKGLDTRTGAVDVTKSPGLSGRFVVTALPTIFQDADSMLTFVQQKRWKQTDPIPSWKAPHSLQMTFVSEFFKLSQALRRWKQTDPIPSWKTPHSLQMTFVSEFFKLSQALRRWKQTDPIPSWKAPHSLQMTFVSEFFKLS</sequence>
<evidence type="ECO:0000256" key="5">
    <source>
        <dbReference type="ARBA" id="ARBA00022982"/>
    </source>
</evidence>
<keyword evidence="4" id="KW-0256">Endoplasmic reticulum</keyword>
<evidence type="ECO:0000256" key="1">
    <source>
        <dbReference type="ARBA" id="ARBA00004389"/>
    </source>
</evidence>
<dbReference type="InterPro" id="IPR052454">
    <property type="entry name" value="TMX_domain-containing"/>
</dbReference>
<evidence type="ECO:0000256" key="9">
    <source>
        <dbReference type="SAM" id="SignalP"/>
    </source>
</evidence>
<organism evidence="10 11">
    <name type="scientific">Operophtera brumata</name>
    <name type="common">Winter moth</name>
    <name type="synonym">Phalaena brumata</name>
    <dbReference type="NCBI Taxonomy" id="104452"/>
    <lineage>
        <taxon>Eukaryota</taxon>
        <taxon>Metazoa</taxon>
        <taxon>Ecdysozoa</taxon>
        <taxon>Arthropoda</taxon>
        <taxon>Hexapoda</taxon>
        <taxon>Insecta</taxon>
        <taxon>Pterygota</taxon>
        <taxon>Neoptera</taxon>
        <taxon>Endopterygota</taxon>
        <taxon>Lepidoptera</taxon>
        <taxon>Glossata</taxon>
        <taxon>Ditrysia</taxon>
        <taxon>Geometroidea</taxon>
        <taxon>Geometridae</taxon>
        <taxon>Larentiinae</taxon>
        <taxon>Operophtera</taxon>
    </lineage>
</organism>
<evidence type="ECO:0000256" key="2">
    <source>
        <dbReference type="ARBA" id="ARBA00022448"/>
    </source>
</evidence>
<dbReference type="Proteomes" id="UP000037510">
    <property type="component" value="Unassembled WGS sequence"/>
</dbReference>
<dbReference type="PANTHER" id="PTHR46107">
    <property type="entry name" value="DUMPY: SHORTER THAN WILD-TYPE"/>
    <property type="match status" value="1"/>
</dbReference>
<evidence type="ECO:0000313" key="10">
    <source>
        <dbReference type="EMBL" id="KOB77832.1"/>
    </source>
</evidence>
<evidence type="ECO:0000256" key="6">
    <source>
        <dbReference type="ARBA" id="ARBA00022989"/>
    </source>
</evidence>
<keyword evidence="6" id="KW-1133">Transmembrane helix</keyword>
<dbReference type="GO" id="GO:0015036">
    <property type="term" value="F:disulfide oxidoreductase activity"/>
    <property type="evidence" value="ECO:0007669"/>
    <property type="project" value="TreeGrafter"/>
</dbReference>
<protein>
    <submittedName>
        <fullName evidence="10">Thioredoxin domain-containing protein 1</fullName>
    </submittedName>
</protein>
<dbReference type="EMBL" id="JTDY01000296">
    <property type="protein sequence ID" value="KOB77832.1"/>
    <property type="molecule type" value="Genomic_DNA"/>
</dbReference>
<evidence type="ECO:0000256" key="4">
    <source>
        <dbReference type="ARBA" id="ARBA00022824"/>
    </source>
</evidence>
<keyword evidence="11" id="KW-1185">Reference proteome</keyword>
<keyword evidence="2" id="KW-0813">Transport</keyword>
<proteinExistence type="predicted"/>
<gene>
    <name evidence="10" type="ORF">OBRU01_03346</name>
</gene>
<dbReference type="GO" id="GO:0005789">
    <property type="term" value="C:endoplasmic reticulum membrane"/>
    <property type="evidence" value="ECO:0007669"/>
    <property type="project" value="UniProtKB-SubCell"/>
</dbReference>
<dbReference type="STRING" id="104452.A0A0L7LQV2"/>
<reference evidence="10 11" key="1">
    <citation type="journal article" date="2015" name="Genome Biol. Evol.">
        <title>The genome of winter moth (Operophtera brumata) provides a genomic perspective on sexual dimorphism and phenology.</title>
        <authorList>
            <person name="Derks M.F."/>
            <person name="Smit S."/>
            <person name="Salis L."/>
            <person name="Schijlen E."/>
            <person name="Bossers A."/>
            <person name="Mateman C."/>
            <person name="Pijl A.S."/>
            <person name="de Ridder D."/>
            <person name="Groenen M.A."/>
            <person name="Visser M.E."/>
            <person name="Megens H.J."/>
        </authorList>
    </citation>
    <scope>NUCLEOTIDE SEQUENCE [LARGE SCALE GENOMIC DNA]</scope>
    <source>
        <strain evidence="10">WM2013NL</strain>
        <tissue evidence="10">Head and thorax</tissue>
    </source>
</reference>
<keyword evidence="7" id="KW-1015">Disulfide bond</keyword>
<dbReference type="AlphaFoldDB" id="A0A0L7LQV2"/>
<evidence type="ECO:0000256" key="7">
    <source>
        <dbReference type="ARBA" id="ARBA00023157"/>
    </source>
</evidence>
<keyword evidence="6" id="KW-0472">Membrane</keyword>
<name>A0A0L7LQV2_OPEBR</name>
<accession>A0A0L7LQV2</accession>
<keyword evidence="5" id="KW-0249">Electron transport</keyword>
<feature type="signal peptide" evidence="9">
    <location>
        <begin position="1"/>
        <end position="32"/>
    </location>
</feature>
<evidence type="ECO:0000256" key="3">
    <source>
        <dbReference type="ARBA" id="ARBA00022729"/>
    </source>
</evidence>
<keyword evidence="3 9" id="KW-0732">Signal</keyword>
<keyword evidence="6" id="KW-0812">Transmembrane</keyword>
<feature type="chain" id="PRO_5005573501" evidence="9">
    <location>
        <begin position="33"/>
        <end position="198"/>
    </location>
</feature>
<keyword evidence="8" id="KW-0676">Redox-active center</keyword>